<evidence type="ECO:0000313" key="3">
    <source>
        <dbReference type="Proteomes" id="UP000236286"/>
    </source>
</evidence>
<evidence type="ECO:0000256" key="1">
    <source>
        <dbReference type="SAM" id="MobiDB-lite"/>
    </source>
</evidence>
<organism evidence="2 3">
    <name type="scientific">Methylocella silvestris</name>
    <dbReference type="NCBI Taxonomy" id="199596"/>
    <lineage>
        <taxon>Bacteria</taxon>
        <taxon>Pseudomonadati</taxon>
        <taxon>Pseudomonadota</taxon>
        <taxon>Alphaproteobacteria</taxon>
        <taxon>Hyphomicrobiales</taxon>
        <taxon>Beijerinckiaceae</taxon>
        <taxon>Methylocella</taxon>
    </lineage>
</organism>
<reference evidence="2 3" key="1">
    <citation type="submission" date="2017-10" db="EMBL/GenBank/DDBJ databases">
        <title>Genome announcement of Methylocella silvestris TVC from permafrost.</title>
        <authorList>
            <person name="Wang J."/>
            <person name="Geng K."/>
            <person name="Ul-Haque F."/>
            <person name="Crombie A.T."/>
            <person name="Street L.E."/>
            <person name="Wookey P.A."/>
            <person name="Murrell J.C."/>
            <person name="Pratscher J."/>
        </authorList>
    </citation>
    <scope>NUCLEOTIDE SEQUENCE [LARGE SCALE GENOMIC DNA]</scope>
    <source>
        <strain evidence="2 3">TVC</strain>
    </source>
</reference>
<dbReference type="AlphaFoldDB" id="A0A2J7TIY6"/>
<name>A0A2J7TIY6_METSI</name>
<gene>
    <name evidence="2" type="ORF">CR492_07020</name>
</gene>
<sequence length="64" mass="7128">MRRHGNVALHQAVKAKETAQMSRGRITAKLYFRPADDRLSESADYRRGERRGGAAGEGSARSRI</sequence>
<comment type="caution">
    <text evidence="2">The sequence shown here is derived from an EMBL/GenBank/DDBJ whole genome shotgun (WGS) entry which is preliminary data.</text>
</comment>
<feature type="compositionally biased region" description="Basic and acidic residues" evidence="1">
    <location>
        <begin position="39"/>
        <end position="52"/>
    </location>
</feature>
<accession>A0A2J7TIY6</accession>
<dbReference type="Proteomes" id="UP000236286">
    <property type="component" value="Unassembled WGS sequence"/>
</dbReference>
<evidence type="ECO:0000313" key="2">
    <source>
        <dbReference type="EMBL" id="PNG26733.1"/>
    </source>
</evidence>
<dbReference type="EMBL" id="PDZR01000005">
    <property type="protein sequence ID" value="PNG26733.1"/>
    <property type="molecule type" value="Genomic_DNA"/>
</dbReference>
<protein>
    <submittedName>
        <fullName evidence="2">Uncharacterized protein</fullName>
    </submittedName>
</protein>
<feature type="region of interest" description="Disordered" evidence="1">
    <location>
        <begin position="39"/>
        <end position="64"/>
    </location>
</feature>
<proteinExistence type="predicted"/>